<dbReference type="Gene3D" id="3.40.50.150">
    <property type="entry name" value="Vaccinia Virus protein VP39"/>
    <property type="match status" value="1"/>
</dbReference>
<protein>
    <submittedName>
        <fullName evidence="3">Class I SAM-dependent methyltransferase</fullName>
    </submittedName>
</protein>
<dbReference type="Pfam" id="PF08241">
    <property type="entry name" value="Methyltransf_11"/>
    <property type="match status" value="1"/>
</dbReference>
<evidence type="ECO:0000313" key="3">
    <source>
        <dbReference type="EMBL" id="MCJ8014594.1"/>
    </source>
</evidence>
<feature type="transmembrane region" description="Helical" evidence="1">
    <location>
        <begin position="46"/>
        <end position="71"/>
    </location>
</feature>
<dbReference type="PANTHER" id="PTHR45277:SF1">
    <property type="entry name" value="EXPRESSED PROTEIN"/>
    <property type="match status" value="1"/>
</dbReference>
<keyword evidence="1" id="KW-0472">Membrane</keyword>
<feature type="domain" description="Methyltransferase type 11" evidence="2">
    <location>
        <begin position="97"/>
        <end position="205"/>
    </location>
</feature>
<dbReference type="SUPFAM" id="SSF53335">
    <property type="entry name" value="S-adenosyl-L-methionine-dependent methyltransferases"/>
    <property type="match status" value="1"/>
</dbReference>
<dbReference type="CDD" id="cd02440">
    <property type="entry name" value="AdoMet_MTases"/>
    <property type="match status" value="1"/>
</dbReference>
<gene>
    <name evidence="3" type="ORF">MUG84_23180</name>
</gene>
<dbReference type="PANTHER" id="PTHR45277">
    <property type="entry name" value="EXPRESSED PROTEIN"/>
    <property type="match status" value="1"/>
</dbReference>
<sequence length="248" mass="27612">MDQLKKQRVNYGIDAPVVVRNILLIGAGFLLLGIAAFFIFPRQLQWMGIVIGLICLFSFLVVSAEALYMIWSSKVGKFRERERLLDLVALRGDEKVLDVGCGRGLVLNAAAHRLTTGKAVGIDIWNKQDQSGNNPEVTRRNSLIEGVAERVEIVNGDARSMPFVDNEFDVVVSSLAIHNIPSSDDRYRAISEVMRVLKTGGRFAILDFQHTRDYAEAFKTLGAVHVRIVGPHWLIFPPVRIVTGRKGT</sequence>
<dbReference type="EMBL" id="JALIRP010000013">
    <property type="protein sequence ID" value="MCJ8014594.1"/>
    <property type="molecule type" value="Genomic_DNA"/>
</dbReference>
<dbReference type="GO" id="GO:0008757">
    <property type="term" value="F:S-adenosylmethionine-dependent methyltransferase activity"/>
    <property type="evidence" value="ECO:0007669"/>
    <property type="project" value="InterPro"/>
</dbReference>
<name>A0A9X2B4G5_9BACL</name>
<evidence type="ECO:0000256" key="1">
    <source>
        <dbReference type="SAM" id="Phobius"/>
    </source>
</evidence>
<dbReference type="Proteomes" id="UP001139347">
    <property type="component" value="Unassembled WGS sequence"/>
</dbReference>
<keyword evidence="1" id="KW-0812">Transmembrane</keyword>
<keyword evidence="3" id="KW-0808">Transferase</keyword>
<feature type="transmembrane region" description="Helical" evidence="1">
    <location>
        <begin position="21"/>
        <end position="40"/>
    </location>
</feature>
<evidence type="ECO:0000259" key="2">
    <source>
        <dbReference type="Pfam" id="PF08241"/>
    </source>
</evidence>
<accession>A0A9X2B4G5</accession>
<keyword evidence="3" id="KW-0489">Methyltransferase</keyword>
<keyword evidence="4" id="KW-1185">Reference proteome</keyword>
<dbReference type="RefSeq" id="WP_244729451.1">
    <property type="nucleotide sequence ID" value="NZ_JALIRP010000013.1"/>
</dbReference>
<dbReference type="InterPro" id="IPR013216">
    <property type="entry name" value="Methyltransf_11"/>
</dbReference>
<dbReference type="AlphaFoldDB" id="A0A9X2B4G5"/>
<dbReference type="InterPro" id="IPR029063">
    <property type="entry name" value="SAM-dependent_MTases_sf"/>
</dbReference>
<organism evidence="3 4">
    <name type="scientific">Paenibacillus mangrovi</name>
    <dbReference type="NCBI Taxonomy" id="2931978"/>
    <lineage>
        <taxon>Bacteria</taxon>
        <taxon>Bacillati</taxon>
        <taxon>Bacillota</taxon>
        <taxon>Bacilli</taxon>
        <taxon>Bacillales</taxon>
        <taxon>Paenibacillaceae</taxon>
        <taxon>Paenibacillus</taxon>
    </lineage>
</organism>
<reference evidence="3" key="1">
    <citation type="submission" date="2022-04" db="EMBL/GenBank/DDBJ databases">
        <title>Paenibacillus mangrovi sp. nov., a novel endophytic bacterium isolated from bark of Kandelia candel.</title>
        <authorList>
            <person name="Tuo L."/>
        </authorList>
    </citation>
    <scope>NUCLEOTIDE SEQUENCE</scope>
    <source>
        <strain evidence="3">KQZ6P-2</strain>
    </source>
</reference>
<keyword evidence="1" id="KW-1133">Transmembrane helix</keyword>
<dbReference type="GO" id="GO:0032259">
    <property type="term" value="P:methylation"/>
    <property type="evidence" value="ECO:0007669"/>
    <property type="project" value="UniProtKB-KW"/>
</dbReference>
<comment type="caution">
    <text evidence="3">The sequence shown here is derived from an EMBL/GenBank/DDBJ whole genome shotgun (WGS) entry which is preliminary data.</text>
</comment>
<proteinExistence type="predicted"/>
<evidence type="ECO:0000313" key="4">
    <source>
        <dbReference type="Proteomes" id="UP001139347"/>
    </source>
</evidence>